<dbReference type="Gene3D" id="1.10.357.10">
    <property type="entry name" value="Tetracycline Repressor, domain 2"/>
    <property type="match status" value="1"/>
</dbReference>
<evidence type="ECO:0000313" key="3">
    <source>
        <dbReference type="Proteomes" id="UP000274843"/>
    </source>
</evidence>
<dbReference type="Proteomes" id="UP000274843">
    <property type="component" value="Unassembled WGS sequence"/>
</dbReference>
<keyword evidence="3" id="KW-1185">Reference proteome</keyword>
<protein>
    <submittedName>
        <fullName evidence="2">TetR family transcriptional regulator</fullName>
    </submittedName>
</protein>
<feature type="compositionally biased region" description="Basic and acidic residues" evidence="1">
    <location>
        <begin position="213"/>
        <end position="222"/>
    </location>
</feature>
<feature type="region of interest" description="Disordered" evidence="1">
    <location>
        <begin position="206"/>
        <end position="242"/>
    </location>
</feature>
<dbReference type="InterPro" id="IPR009057">
    <property type="entry name" value="Homeodomain-like_sf"/>
</dbReference>
<organism evidence="2 3">
    <name type="scientific">Amycolatopsis thermoflava</name>
    <dbReference type="NCBI Taxonomy" id="84480"/>
    <lineage>
        <taxon>Bacteria</taxon>
        <taxon>Bacillati</taxon>
        <taxon>Actinomycetota</taxon>
        <taxon>Actinomycetes</taxon>
        <taxon>Pseudonocardiales</taxon>
        <taxon>Pseudonocardiaceae</taxon>
        <taxon>Amycolatopsis</taxon>
        <taxon>Amycolatopsis methanolica group</taxon>
    </lineage>
</organism>
<sequence>MQATAAEAVARTGLTVGLDHLPFEGLIRQAGVARSAVYRKWPNKEAFLGDLLLELARGQAPLGATGGEAAGALVRRILLARLDTLTTPDGRRAAAAELVRETALQDFRHLLGSPVWQTYLALTATAAGLPDGDLRGQVVAALADSERTFTARIARSHRGVADLLGLRPAGVSFETIAHLGNALVRGLITKATTTPELAEQRTAATIAGARARPGRDHADLPRTRPGQVDARRPGPAARTPGE</sequence>
<reference evidence="2 3" key="1">
    <citation type="submission" date="2018-11" db="EMBL/GenBank/DDBJ databases">
        <title>Sequencing the genomes of 1000 actinobacteria strains.</title>
        <authorList>
            <person name="Klenk H.-P."/>
        </authorList>
    </citation>
    <scope>NUCLEOTIDE SEQUENCE [LARGE SCALE GENOMIC DNA]</scope>
    <source>
        <strain evidence="2 3">DSM 44348</strain>
    </source>
</reference>
<evidence type="ECO:0000313" key="2">
    <source>
        <dbReference type="EMBL" id="ROS42533.1"/>
    </source>
</evidence>
<dbReference type="SUPFAM" id="SSF46689">
    <property type="entry name" value="Homeodomain-like"/>
    <property type="match status" value="1"/>
</dbReference>
<accession>A0A3N2H0T3</accession>
<dbReference type="GeneID" id="301846239"/>
<evidence type="ECO:0000256" key="1">
    <source>
        <dbReference type="SAM" id="MobiDB-lite"/>
    </source>
</evidence>
<proteinExistence type="predicted"/>
<dbReference type="RefSeq" id="WP_123685143.1">
    <property type="nucleotide sequence ID" value="NZ_RKHY01000001.1"/>
</dbReference>
<dbReference type="EMBL" id="RKHY01000001">
    <property type="protein sequence ID" value="ROS42533.1"/>
    <property type="molecule type" value="Genomic_DNA"/>
</dbReference>
<comment type="caution">
    <text evidence="2">The sequence shown here is derived from an EMBL/GenBank/DDBJ whole genome shotgun (WGS) entry which is preliminary data.</text>
</comment>
<name>A0A3N2H0T3_9PSEU</name>
<dbReference type="AlphaFoldDB" id="A0A3N2H0T3"/>
<gene>
    <name evidence="2" type="ORF">EDD35_4923</name>
</gene>